<evidence type="ECO:0000313" key="2">
    <source>
        <dbReference type="EMBL" id="QDU84332.1"/>
    </source>
</evidence>
<dbReference type="Gene3D" id="3.10.129.10">
    <property type="entry name" value="Hotdog Thioesterase"/>
    <property type="match status" value="1"/>
</dbReference>
<dbReference type="InterPro" id="IPR029069">
    <property type="entry name" value="HotDog_dom_sf"/>
</dbReference>
<evidence type="ECO:0000313" key="3">
    <source>
        <dbReference type="Proteomes" id="UP000319342"/>
    </source>
</evidence>
<dbReference type="PANTHER" id="PTHR30272:SF1">
    <property type="entry name" value="3-HYDROXYACYL-[ACYL-CARRIER-PROTEIN] DEHYDRATASE"/>
    <property type="match status" value="1"/>
</dbReference>
<dbReference type="EC" id="4.2.1.59" evidence="2"/>
<dbReference type="CDD" id="cd01288">
    <property type="entry name" value="FabZ"/>
    <property type="match status" value="1"/>
</dbReference>
<name>A0A518CYR8_9BACT</name>
<gene>
    <name evidence="2" type="primary">fabZ_1</name>
    <name evidence="2" type="ORF">Pla163_14390</name>
</gene>
<reference evidence="2 3" key="1">
    <citation type="submission" date="2019-02" db="EMBL/GenBank/DDBJ databases">
        <title>Deep-cultivation of Planctomycetes and their phenomic and genomic characterization uncovers novel biology.</title>
        <authorList>
            <person name="Wiegand S."/>
            <person name="Jogler M."/>
            <person name="Boedeker C."/>
            <person name="Pinto D."/>
            <person name="Vollmers J."/>
            <person name="Rivas-Marin E."/>
            <person name="Kohn T."/>
            <person name="Peeters S.H."/>
            <person name="Heuer A."/>
            <person name="Rast P."/>
            <person name="Oberbeckmann S."/>
            <person name="Bunk B."/>
            <person name="Jeske O."/>
            <person name="Meyerdierks A."/>
            <person name="Storesund J.E."/>
            <person name="Kallscheuer N."/>
            <person name="Luecker S."/>
            <person name="Lage O.M."/>
            <person name="Pohl T."/>
            <person name="Merkel B.J."/>
            <person name="Hornburger P."/>
            <person name="Mueller R.-W."/>
            <person name="Bruemmer F."/>
            <person name="Labrenz M."/>
            <person name="Spormann A.M."/>
            <person name="Op den Camp H."/>
            <person name="Overmann J."/>
            <person name="Amann R."/>
            <person name="Jetten M.S.M."/>
            <person name="Mascher T."/>
            <person name="Medema M.H."/>
            <person name="Devos D.P."/>
            <person name="Kaster A.-K."/>
            <person name="Ovreas L."/>
            <person name="Rohde M."/>
            <person name="Galperin M.Y."/>
            <person name="Jogler C."/>
        </authorList>
    </citation>
    <scope>NUCLEOTIDE SEQUENCE [LARGE SCALE GENOMIC DNA]</scope>
    <source>
        <strain evidence="2 3">Pla163</strain>
    </source>
</reference>
<accession>A0A518CYR8</accession>
<dbReference type="RefSeq" id="WP_145185679.1">
    <property type="nucleotide sequence ID" value="NZ_CP036290.1"/>
</dbReference>
<proteinExistence type="predicted"/>
<dbReference type="AlphaFoldDB" id="A0A518CYR8"/>
<dbReference type="SUPFAM" id="SSF54637">
    <property type="entry name" value="Thioesterase/thiol ester dehydrase-isomerase"/>
    <property type="match status" value="1"/>
</dbReference>
<keyword evidence="1 2" id="KW-0456">Lyase</keyword>
<dbReference type="OrthoDB" id="9772788at2"/>
<protein>
    <submittedName>
        <fullName evidence="2">3-hydroxyacyl-[acyl-carrier-protein] dehydratase FabZ</fullName>
        <ecNumber evidence="2">4.2.1.59</ecNumber>
    </submittedName>
</protein>
<dbReference type="Pfam" id="PF07977">
    <property type="entry name" value="FabA"/>
    <property type="match status" value="1"/>
</dbReference>
<organism evidence="2 3">
    <name type="scientific">Rohdeia mirabilis</name>
    <dbReference type="NCBI Taxonomy" id="2528008"/>
    <lineage>
        <taxon>Bacteria</taxon>
        <taxon>Pseudomonadati</taxon>
        <taxon>Planctomycetota</taxon>
        <taxon>Planctomycetia</taxon>
        <taxon>Planctomycetia incertae sedis</taxon>
        <taxon>Rohdeia</taxon>
    </lineage>
</organism>
<dbReference type="Proteomes" id="UP000319342">
    <property type="component" value="Chromosome"/>
</dbReference>
<keyword evidence="3" id="KW-1185">Reference proteome</keyword>
<evidence type="ECO:0000256" key="1">
    <source>
        <dbReference type="ARBA" id="ARBA00023239"/>
    </source>
</evidence>
<sequence>MTTNLPTRLDRTGIEAAIPHRPPFLLVDAIDAIEENAIEGRWRPAADAFWFQGHYPSEPVTPGVLLTEHALQTAAVLVSLRLAGFGEEDGIPVLSKLGGARFRRIVRPEEEVTTRVEVTERVGPAWFMKAKLRCDGQRVAEIEFVLTATAAAARAAGS</sequence>
<dbReference type="GO" id="GO:0019171">
    <property type="term" value="F:(3R)-hydroxyacyl-[acyl-carrier-protein] dehydratase activity"/>
    <property type="evidence" value="ECO:0007669"/>
    <property type="project" value="UniProtKB-EC"/>
</dbReference>
<dbReference type="InterPro" id="IPR013114">
    <property type="entry name" value="FabA_FabZ"/>
</dbReference>
<dbReference type="EMBL" id="CP036290">
    <property type="protein sequence ID" value="QDU84332.1"/>
    <property type="molecule type" value="Genomic_DNA"/>
</dbReference>
<dbReference type="PANTHER" id="PTHR30272">
    <property type="entry name" value="3-HYDROXYACYL-[ACYL-CARRIER-PROTEIN] DEHYDRATASE"/>
    <property type="match status" value="1"/>
</dbReference>